<dbReference type="Proteomes" id="UP000186955">
    <property type="component" value="Unassembled WGS sequence"/>
</dbReference>
<feature type="region of interest" description="Disordered" evidence="1">
    <location>
        <begin position="125"/>
        <end position="145"/>
    </location>
</feature>
<accession>A0A1Q5T6V5</accession>
<sequence length="145" mass="16061">MPKNAMYRMHTEPSSGLVVAGSKRGEPCTIQADHQARKTGMSYRQILCMVHGAWCMAHGAWQAGKREMRKRDIKEPRGGPNDPRVTDGEVKQTIRTTLDYCPGVVQVFWEKQAYLSHPAQTNGVVTTSTIDESEVDDGAREAGSQ</sequence>
<feature type="region of interest" description="Disordered" evidence="1">
    <location>
        <begin position="67"/>
        <end position="88"/>
    </location>
</feature>
<name>A0A1Q5T6V5_9EURO</name>
<organism evidence="2 3">
    <name type="scientific">Penicillium subrubescens</name>
    <dbReference type="NCBI Taxonomy" id="1316194"/>
    <lineage>
        <taxon>Eukaryota</taxon>
        <taxon>Fungi</taxon>
        <taxon>Dikarya</taxon>
        <taxon>Ascomycota</taxon>
        <taxon>Pezizomycotina</taxon>
        <taxon>Eurotiomycetes</taxon>
        <taxon>Eurotiomycetidae</taxon>
        <taxon>Eurotiales</taxon>
        <taxon>Aspergillaceae</taxon>
        <taxon>Penicillium</taxon>
    </lineage>
</organism>
<proteinExistence type="predicted"/>
<evidence type="ECO:0000313" key="3">
    <source>
        <dbReference type="Proteomes" id="UP000186955"/>
    </source>
</evidence>
<keyword evidence="3" id="KW-1185">Reference proteome</keyword>
<reference evidence="2 3" key="1">
    <citation type="submission" date="2016-10" db="EMBL/GenBank/DDBJ databases">
        <title>Genome sequence of the ascomycete fungus Penicillium subrubescens.</title>
        <authorList>
            <person name="De Vries R.P."/>
            <person name="Peng M."/>
            <person name="Dilokpimol A."/>
            <person name="Hilden K."/>
            <person name="Makela M.R."/>
            <person name="Grigoriev I."/>
            <person name="Riley R."/>
            <person name="Granchi Z."/>
        </authorList>
    </citation>
    <scope>NUCLEOTIDE SEQUENCE [LARGE SCALE GENOMIC DNA]</scope>
    <source>
        <strain evidence="2 3">CBS 132785</strain>
    </source>
</reference>
<feature type="region of interest" description="Disordered" evidence="1">
    <location>
        <begin position="1"/>
        <end position="22"/>
    </location>
</feature>
<feature type="compositionally biased region" description="Basic and acidic residues" evidence="1">
    <location>
        <begin position="67"/>
        <end position="77"/>
    </location>
</feature>
<protein>
    <submittedName>
        <fullName evidence="2">Uncharacterized protein</fullName>
    </submittedName>
</protein>
<evidence type="ECO:0000313" key="2">
    <source>
        <dbReference type="EMBL" id="OKO95953.1"/>
    </source>
</evidence>
<gene>
    <name evidence="2" type="ORF">PENSUB_10974</name>
</gene>
<dbReference type="EMBL" id="MNBE01000701">
    <property type="protein sequence ID" value="OKO95953.1"/>
    <property type="molecule type" value="Genomic_DNA"/>
</dbReference>
<dbReference type="AlphaFoldDB" id="A0A1Q5T6V5"/>
<evidence type="ECO:0000256" key="1">
    <source>
        <dbReference type="SAM" id="MobiDB-lite"/>
    </source>
</evidence>
<comment type="caution">
    <text evidence="2">The sequence shown here is derived from an EMBL/GenBank/DDBJ whole genome shotgun (WGS) entry which is preliminary data.</text>
</comment>